<keyword evidence="1" id="KW-0106">Calcium</keyword>
<feature type="compositionally biased region" description="Basic and acidic residues" evidence="2">
    <location>
        <begin position="14"/>
        <end position="34"/>
    </location>
</feature>
<dbReference type="Proteomes" id="UP001189429">
    <property type="component" value="Unassembled WGS sequence"/>
</dbReference>
<feature type="domain" description="EF-hand" evidence="3">
    <location>
        <begin position="520"/>
        <end position="545"/>
    </location>
</feature>
<reference evidence="4" key="1">
    <citation type="submission" date="2023-10" db="EMBL/GenBank/DDBJ databases">
        <authorList>
            <person name="Chen Y."/>
            <person name="Shah S."/>
            <person name="Dougan E. K."/>
            <person name="Thang M."/>
            <person name="Chan C."/>
        </authorList>
    </citation>
    <scope>NUCLEOTIDE SEQUENCE [LARGE SCALE GENOMIC DNA]</scope>
</reference>
<gene>
    <name evidence="4" type="ORF">PCOR1329_LOCUS63128</name>
</gene>
<evidence type="ECO:0000313" key="5">
    <source>
        <dbReference type="Proteomes" id="UP001189429"/>
    </source>
</evidence>
<feature type="compositionally biased region" description="Low complexity" evidence="2">
    <location>
        <begin position="674"/>
        <end position="685"/>
    </location>
</feature>
<feature type="compositionally biased region" description="Low complexity" evidence="2">
    <location>
        <begin position="784"/>
        <end position="810"/>
    </location>
</feature>
<organism evidence="4 5">
    <name type="scientific">Prorocentrum cordatum</name>
    <dbReference type="NCBI Taxonomy" id="2364126"/>
    <lineage>
        <taxon>Eukaryota</taxon>
        <taxon>Sar</taxon>
        <taxon>Alveolata</taxon>
        <taxon>Dinophyceae</taxon>
        <taxon>Prorocentrales</taxon>
        <taxon>Prorocentraceae</taxon>
        <taxon>Prorocentrum</taxon>
    </lineage>
</organism>
<name>A0ABN9W1D7_9DINO</name>
<dbReference type="SMART" id="SM00054">
    <property type="entry name" value="EFh"/>
    <property type="match status" value="3"/>
</dbReference>
<dbReference type="InterPro" id="IPR002048">
    <property type="entry name" value="EF_hand_dom"/>
</dbReference>
<evidence type="ECO:0000259" key="3">
    <source>
        <dbReference type="PROSITE" id="PS50222"/>
    </source>
</evidence>
<dbReference type="PROSITE" id="PS50222">
    <property type="entry name" value="EF_HAND_2"/>
    <property type="match status" value="3"/>
</dbReference>
<dbReference type="InterPro" id="IPR011992">
    <property type="entry name" value="EF-hand-dom_pair"/>
</dbReference>
<feature type="domain" description="EF-hand" evidence="3">
    <location>
        <begin position="585"/>
        <end position="620"/>
    </location>
</feature>
<dbReference type="Pfam" id="PF13202">
    <property type="entry name" value="EF-hand_5"/>
    <property type="match status" value="2"/>
</dbReference>
<comment type="caution">
    <text evidence="4">The sequence shown here is derived from an EMBL/GenBank/DDBJ whole genome shotgun (WGS) entry which is preliminary data.</text>
</comment>
<evidence type="ECO:0000313" key="4">
    <source>
        <dbReference type="EMBL" id="CAK0879806.1"/>
    </source>
</evidence>
<feature type="compositionally biased region" description="Low complexity" evidence="2">
    <location>
        <begin position="741"/>
        <end position="760"/>
    </location>
</feature>
<dbReference type="SUPFAM" id="SSF47473">
    <property type="entry name" value="EF-hand"/>
    <property type="match status" value="2"/>
</dbReference>
<evidence type="ECO:0000256" key="1">
    <source>
        <dbReference type="ARBA" id="ARBA00022837"/>
    </source>
</evidence>
<feature type="region of interest" description="Disordered" evidence="2">
    <location>
        <begin position="667"/>
        <end position="829"/>
    </location>
</feature>
<feature type="domain" description="EF-hand" evidence="3">
    <location>
        <begin position="358"/>
        <end position="393"/>
    </location>
</feature>
<evidence type="ECO:0000256" key="2">
    <source>
        <dbReference type="SAM" id="MobiDB-lite"/>
    </source>
</evidence>
<proteinExistence type="predicted"/>
<dbReference type="PROSITE" id="PS00018">
    <property type="entry name" value="EF_HAND_1"/>
    <property type="match status" value="4"/>
</dbReference>
<keyword evidence="5" id="KW-1185">Reference proteome</keyword>
<feature type="compositionally biased region" description="Low complexity" evidence="2">
    <location>
        <begin position="713"/>
        <end position="732"/>
    </location>
</feature>
<dbReference type="InterPro" id="IPR018247">
    <property type="entry name" value="EF_Hand_1_Ca_BS"/>
</dbReference>
<accession>A0ABN9W1D7</accession>
<feature type="non-terminal residue" evidence="4">
    <location>
        <position position="829"/>
    </location>
</feature>
<feature type="region of interest" description="Disordered" evidence="2">
    <location>
        <begin position="1"/>
        <end position="53"/>
    </location>
</feature>
<protein>
    <recommendedName>
        <fullName evidence="3">EF-hand domain-containing protein</fullName>
    </recommendedName>
</protein>
<sequence length="829" mass="91135">MAVGMEAPGSQDGAEEKGAGAAEPPERPDREKVSFRRTSVADSSASSEASFQRPCLRHTRSTTMLFAASRTQTQEDLSELLTTAGHGSFFRGWRTELDPAGTFVVDAATFRWAARRMNFTGSVRSLFTGDDSSSLSLAVVDPQRAEVVDKFQQWVRVTFGSPVEMFRALDPEGRGRVFRKDFFDGCGAHGFPQHHSDLREMYECCDCWDEGYITRESVLFLEADPRRREREMREMKVASMEDWRHELAREYLERAKGVNGARRARTAGAKCPGGEASRLAPRPWQARAFEQLPQVLSQRRQERARDVRHRQEAAKAAFFQHVVTAHGNEIRALRRCWDPQRSYNVGKVPLRRYCGQMLLELEFRDLWQVFDRDDDGSVGLLEFSPWRGRILAQFKHWAARNPELGSCTGVWDSRQAVSARSTRQSGKWTGNSEHRMRFGNFTGVLRALGWPGVEDKEERVSLLTSLDLHGCGFLTRADLEWLDGWDPPEWVCAEPDPEAWEKLRELLLERYDHPLMAWRNLLDRNNSNKISWSEFEAACHEVRFEGNVAGVWRHLDNDSSGYISMREYDLPSAQVLGSFKAWADRNFGGVVACLRALDEDRSGYVTFSELKRATSKTPWYGDVRLLYNCLDGVKAGASAVRDKATGRRAVGTDELAFLDSWIFEDGDGDGDDAGGAAPRPGTAPAHSQPRARGPRRSGASAGPPGGAPPPALSAPLAARAPRAAAGAPAPAACSPPPPPQRAATAPGGLGRPDAAAAAPVGPGPERPRALPAAAPAEPPRDPEAAAARSVAQAAAAARPPRAAASAPGVHTHVHTHYHGQEGEGPEALA</sequence>
<dbReference type="Gene3D" id="1.10.238.10">
    <property type="entry name" value="EF-hand"/>
    <property type="match status" value="2"/>
</dbReference>
<dbReference type="EMBL" id="CAUYUJ010018004">
    <property type="protein sequence ID" value="CAK0879806.1"/>
    <property type="molecule type" value="Genomic_DNA"/>
</dbReference>
<feature type="compositionally biased region" description="Low complexity" evidence="2">
    <location>
        <begin position="40"/>
        <end position="50"/>
    </location>
</feature>